<dbReference type="EMBL" id="BJVI01000029">
    <property type="protein sequence ID" value="GEL18975.1"/>
    <property type="molecule type" value="Genomic_DNA"/>
</dbReference>
<dbReference type="InterPro" id="IPR016181">
    <property type="entry name" value="Acyl_CoA_acyltransferase"/>
</dbReference>
<dbReference type="Gene3D" id="3.40.630.30">
    <property type="match status" value="1"/>
</dbReference>
<dbReference type="Pfam" id="PF13380">
    <property type="entry name" value="CoA_binding_2"/>
    <property type="match status" value="1"/>
</dbReference>
<dbReference type="SUPFAM" id="SSF55729">
    <property type="entry name" value="Acyl-CoA N-acyltransferases (Nat)"/>
    <property type="match status" value="1"/>
</dbReference>
<keyword evidence="5" id="KW-0808">Transferase</keyword>
<name>A0A511D2G1_9PSEU</name>
<dbReference type="InterPro" id="IPR013815">
    <property type="entry name" value="ATP_grasp_subdomain_1"/>
</dbReference>
<dbReference type="PANTHER" id="PTHR42793">
    <property type="entry name" value="COA BINDING DOMAIN CONTAINING PROTEIN"/>
    <property type="match status" value="1"/>
</dbReference>
<dbReference type="InterPro" id="IPR000182">
    <property type="entry name" value="GNAT_dom"/>
</dbReference>
<dbReference type="Gene3D" id="3.40.50.261">
    <property type="entry name" value="Succinyl-CoA synthetase domains"/>
    <property type="match status" value="2"/>
</dbReference>
<dbReference type="Proteomes" id="UP000321328">
    <property type="component" value="Unassembled WGS sequence"/>
</dbReference>
<evidence type="ECO:0000256" key="1">
    <source>
        <dbReference type="PROSITE-ProRule" id="PRU00409"/>
    </source>
</evidence>
<reference evidence="5 6" key="1">
    <citation type="submission" date="2019-07" db="EMBL/GenBank/DDBJ databases">
        <title>Whole genome shotgun sequence of Pseudonocardia asaccharolytica NBRC 16224.</title>
        <authorList>
            <person name="Hosoyama A."/>
            <person name="Uohara A."/>
            <person name="Ohji S."/>
            <person name="Ichikawa N."/>
        </authorList>
    </citation>
    <scope>NUCLEOTIDE SEQUENCE [LARGE SCALE GENOMIC DNA]</scope>
    <source>
        <strain evidence="5 6">NBRC 16224</strain>
    </source>
</reference>
<sequence length="916" mass="96355">MQPPPAAPAASTGPEPAAGAEPDQAAASEPSYPRHWEADVVASDGGIVHLRPIAPSDADALVDFHGRLSDRTRYLRYFGPYPRIPPRDLERFTHVDHRDRVAFLGLLGDEIIAVGRYEGLSGDAAGGDKPRSAEVAFVVRDDHQGRGLGSILLEHLAAAARENGLRRFEAEVLVENHQMVRVFRDAGYQVSRAFAEGVLHLEFDIDPTERSLAVRDSREQAAEARSVHNLLHPRSVAVIGASTDPSKIGHAIFQNMLRGNFSGAVYPVNSGGSRARSVRGVRAYASVTDIPDEVDLAVVAVPAAGIDEVMDSCLAKGVKALIVISSGFADAGSDGSSAELRMVEAARAHGMRVVGPNALGVANPASGVRLNATLAPYLPRAGRVGFFSQSGALGIALLATATKRGLGLSTFVSAGNRADVSGNDLLQYWQTDPDTDVVLLYLETFGNPRKFGRLARRLARTKPIVAVKSGRHTDPRRRRATAVPIDDASVQALFEQSGVIRVGSVAQLFDTALLLAYQPLPAGPRVAVVGNSTALGVLVTDGLLDVGLEVAGEPVDVGASASPDQFAAAVAEAISAEGTDALVAVFVPPVATPGAAYARALREAVAGSEKPVVTTFLAVEGVPEELAVPRRDGTPGPGSVPSYPSPERAVAALSRVIRYARWRAEPVGEFVTPEGTDSERARELVARLGARTQHALRDADVAELLGCYGIEVAPFRRVNGVEAAVAAADELGYPVAVKAVAERWRHRTDLVGVRLDLGAPAGVARAYRELAAVTGSAEVYVQRMAPKGLSCVLEIVDDPSFGSLLSFGLSGIATELLGDRAYRVVPVSTTDAASLVRAPRAAPLLEGYGGTEPVRLGALEDLVLKVGKIAEELPEVRSLALNPVLASADGAFVTSARVVLGPPPTRDDTGPRRLGR</sequence>
<accession>A0A511D2G1</accession>
<keyword evidence="1" id="KW-0067">ATP-binding</keyword>
<dbReference type="SUPFAM" id="SSF51735">
    <property type="entry name" value="NAD(P)-binding Rossmann-fold domains"/>
    <property type="match status" value="1"/>
</dbReference>
<keyword evidence="6" id="KW-1185">Reference proteome</keyword>
<gene>
    <name evidence="5" type="ORF">PA7_28120</name>
</gene>
<dbReference type="InterPro" id="IPR016102">
    <property type="entry name" value="Succinyl-CoA_synth-like"/>
</dbReference>
<feature type="domain" description="N-acetyltransferase" evidence="4">
    <location>
        <begin position="48"/>
        <end position="206"/>
    </location>
</feature>
<dbReference type="AlphaFoldDB" id="A0A511D2G1"/>
<dbReference type="RefSeq" id="WP_084796021.1">
    <property type="nucleotide sequence ID" value="NZ_AUII01000006.1"/>
</dbReference>
<evidence type="ECO:0000256" key="2">
    <source>
        <dbReference type="SAM" id="MobiDB-lite"/>
    </source>
</evidence>
<evidence type="ECO:0000259" key="4">
    <source>
        <dbReference type="PROSITE" id="PS51186"/>
    </source>
</evidence>
<dbReference type="CDD" id="cd04301">
    <property type="entry name" value="NAT_SF"/>
    <property type="match status" value="1"/>
</dbReference>
<feature type="region of interest" description="Disordered" evidence="2">
    <location>
        <begin position="1"/>
        <end position="31"/>
    </location>
</feature>
<protein>
    <submittedName>
        <fullName evidence="5">GNAT family N-acetyltransferase</fullName>
    </submittedName>
</protein>
<dbReference type="OrthoDB" id="190266at2"/>
<comment type="caution">
    <text evidence="5">The sequence shown here is derived from an EMBL/GenBank/DDBJ whole genome shotgun (WGS) entry which is preliminary data.</text>
</comment>
<evidence type="ECO:0000259" key="3">
    <source>
        <dbReference type="PROSITE" id="PS50975"/>
    </source>
</evidence>
<keyword evidence="1" id="KW-0547">Nucleotide-binding</keyword>
<proteinExistence type="predicted"/>
<dbReference type="Gene3D" id="3.30.470.20">
    <property type="entry name" value="ATP-grasp fold, B domain"/>
    <property type="match status" value="1"/>
</dbReference>
<dbReference type="InterPro" id="IPR003781">
    <property type="entry name" value="CoA-bd"/>
</dbReference>
<dbReference type="SMART" id="SM00881">
    <property type="entry name" value="CoA_binding"/>
    <property type="match status" value="1"/>
</dbReference>
<evidence type="ECO:0000313" key="6">
    <source>
        <dbReference type="Proteomes" id="UP000321328"/>
    </source>
</evidence>
<dbReference type="GO" id="GO:0046872">
    <property type="term" value="F:metal ion binding"/>
    <property type="evidence" value="ECO:0007669"/>
    <property type="project" value="InterPro"/>
</dbReference>
<dbReference type="PANTHER" id="PTHR42793:SF1">
    <property type="entry name" value="PEPTIDYL-LYSINE N-ACETYLTRANSFERASE PATZ"/>
    <property type="match status" value="1"/>
</dbReference>
<feature type="domain" description="ATP-grasp" evidence="3">
    <location>
        <begin position="702"/>
        <end position="739"/>
    </location>
</feature>
<dbReference type="SUPFAM" id="SSF56059">
    <property type="entry name" value="Glutathione synthetase ATP-binding domain-like"/>
    <property type="match status" value="1"/>
</dbReference>
<dbReference type="InterPro" id="IPR036291">
    <property type="entry name" value="NAD(P)-bd_dom_sf"/>
</dbReference>
<dbReference type="PROSITE" id="PS50975">
    <property type="entry name" value="ATP_GRASP"/>
    <property type="match status" value="1"/>
</dbReference>
<dbReference type="PROSITE" id="PS51186">
    <property type="entry name" value="GNAT"/>
    <property type="match status" value="1"/>
</dbReference>
<dbReference type="InterPro" id="IPR032875">
    <property type="entry name" value="Succ_CoA_lig_flav_dom"/>
</dbReference>
<dbReference type="Pfam" id="PF00583">
    <property type="entry name" value="Acetyltransf_1"/>
    <property type="match status" value="1"/>
</dbReference>
<dbReference type="GO" id="GO:0005524">
    <property type="term" value="F:ATP binding"/>
    <property type="evidence" value="ECO:0007669"/>
    <property type="project" value="UniProtKB-UniRule"/>
</dbReference>
<dbReference type="STRING" id="1123024.GCA_000423625_01966"/>
<dbReference type="Pfam" id="PF13607">
    <property type="entry name" value="Succ_CoA_lig"/>
    <property type="match status" value="1"/>
</dbReference>
<dbReference type="GO" id="GO:0016747">
    <property type="term" value="F:acyltransferase activity, transferring groups other than amino-acyl groups"/>
    <property type="evidence" value="ECO:0007669"/>
    <property type="project" value="InterPro"/>
</dbReference>
<feature type="compositionally biased region" description="Low complexity" evidence="2">
    <location>
        <begin position="8"/>
        <end position="28"/>
    </location>
</feature>
<dbReference type="SUPFAM" id="SSF52210">
    <property type="entry name" value="Succinyl-CoA synthetase domains"/>
    <property type="match status" value="2"/>
</dbReference>
<dbReference type="Pfam" id="PF13549">
    <property type="entry name" value="ATP-grasp_5"/>
    <property type="match status" value="1"/>
</dbReference>
<dbReference type="Gene3D" id="3.30.1490.20">
    <property type="entry name" value="ATP-grasp fold, A domain"/>
    <property type="match status" value="1"/>
</dbReference>
<dbReference type="InterPro" id="IPR011761">
    <property type="entry name" value="ATP-grasp"/>
</dbReference>
<dbReference type="Gene3D" id="3.40.50.720">
    <property type="entry name" value="NAD(P)-binding Rossmann-like Domain"/>
    <property type="match status" value="1"/>
</dbReference>
<organism evidence="5 6">
    <name type="scientific">Pseudonocardia asaccharolytica DSM 44247 = NBRC 16224</name>
    <dbReference type="NCBI Taxonomy" id="1123024"/>
    <lineage>
        <taxon>Bacteria</taxon>
        <taxon>Bacillati</taxon>
        <taxon>Actinomycetota</taxon>
        <taxon>Actinomycetes</taxon>
        <taxon>Pseudonocardiales</taxon>
        <taxon>Pseudonocardiaceae</taxon>
        <taxon>Pseudonocardia</taxon>
    </lineage>
</organism>
<evidence type="ECO:0000313" key="5">
    <source>
        <dbReference type="EMBL" id="GEL18975.1"/>
    </source>
</evidence>